<evidence type="ECO:0000313" key="3">
    <source>
        <dbReference type="EMBL" id="SFV88309.1"/>
    </source>
</evidence>
<name>A0A1W1DWI4_9ZZZZ</name>
<dbReference type="AlphaFoldDB" id="A0A1W1DWI4"/>
<dbReference type="EMBL" id="FPHZ01000138">
    <property type="protein sequence ID" value="SFV88309.1"/>
    <property type="molecule type" value="Genomic_DNA"/>
</dbReference>
<dbReference type="Gene3D" id="2.40.128.110">
    <property type="entry name" value="Lipid/polyisoprenoid-binding, YceI-like"/>
    <property type="match status" value="1"/>
</dbReference>
<evidence type="ECO:0000259" key="1">
    <source>
        <dbReference type="SMART" id="SM00867"/>
    </source>
</evidence>
<reference evidence="2" key="1">
    <citation type="submission" date="2016-10" db="EMBL/GenBank/DDBJ databases">
        <authorList>
            <person name="de Groot N.N."/>
        </authorList>
    </citation>
    <scope>NUCLEOTIDE SEQUENCE</scope>
</reference>
<dbReference type="InterPro" id="IPR007372">
    <property type="entry name" value="Lipid/polyisoprenoid-bd_YceI"/>
</dbReference>
<dbReference type="EMBL" id="FPHY01000056">
    <property type="protein sequence ID" value="SFV86053.1"/>
    <property type="molecule type" value="Genomic_DNA"/>
</dbReference>
<feature type="domain" description="Lipid/polyisoprenoid-binding YceI-like" evidence="1">
    <location>
        <begin position="26"/>
        <end position="194"/>
    </location>
</feature>
<sequence length="201" mass="22449">MNLINKSTVVFLLLTASMNYALAGNKYSVDSRNSAVNFSTVKKQYVVEPAVFKHIEGKISDSGDVKISVYLDSIDTKIPIRDSRIENLFFKVVDFPKAIIKAKIDMKKIKSIAYYKQMEIPATLAFYGKTKTIKLNVLVAKTYKSRLLITSMQPIIINASDYGIPAENLVKLAKTVGGISLSNKAAVNFVLTFKKDKKIKR</sequence>
<dbReference type="InterPro" id="IPR027016">
    <property type="entry name" value="UCP029811"/>
</dbReference>
<organism evidence="2">
    <name type="scientific">hydrothermal vent metagenome</name>
    <dbReference type="NCBI Taxonomy" id="652676"/>
    <lineage>
        <taxon>unclassified sequences</taxon>
        <taxon>metagenomes</taxon>
        <taxon>ecological metagenomes</taxon>
    </lineage>
</organism>
<proteinExistence type="predicted"/>
<evidence type="ECO:0000313" key="2">
    <source>
        <dbReference type="EMBL" id="SFV86053.1"/>
    </source>
</evidence>
<accession>A0A1W1DWI4</accession>
<dbReference type="Pfam" id="PF04264">
    <property type="entry name" value="YceI"/>
    <property type="match status" value="1"/>
</dbReference>
<gene>
    <name evidence="2" type="ORF">MNB_SUP05-SYMBIONT-4-282</name>
    <name evidence="3" type="ORF">MNB_SUP05-SYMBIONT-5-2</name>
</gene>
<dbReference type="SMART" id="SM00867">
    <property type="entry name" value="YceI"/>
    <property type="match status" value="1"/>
</dbReference>
<dbReference type="PIRSF" id="PIRSF029811">
    <property type="entry name" value="UCP029811"/>
    <property type="match status" value="1"/>
</dbReference>
<dbReference type="InterPro" id="IPR036761">
    <property type="entry name" value="TTHA0802/YceI-like_sf"/>
</dbReference>
<protein>
    <recommendedName>
        <fullName evidence="1">Lipid/polyisoprenoid-binding YceI-like domain-containing protein</fullName>
    </recommendedName>
</protein>
<dbReference type="SUPFAM" id="SSF101874">
    <property type="entry name" value="YceI-like"/>
    <property type="match status" value="1"/>
</dbReference>